<dbReference type="InterPro" id="IPR025926">
    <property type="entry name" value="PDZ-like_dom"/>
</dbReference>
<feature type="compositionally biased region" description="Basic residues" evidence="1">
    <location>
        <begin position="509"/>
        <end position="519"/>
    </location>
</feature>
<dbReference type="PANTHER" id="PTHR46366:SF1">
    <property type="entry name" value="PDZ DOMAIN-CONTAINING PROTEIN C1685.05"/>
    <property type="match status" value="1"/>
</dbReference>
<dbReference type="InterPro" id="IPR009003">
    <property type="entry name" value="Peptidase_S1_PA"/>
</dbReference>
<dbReference type="Proteomes" id="UP000654075">
    <property type="component" value="Unassembled WGS sequence"/>
</dbReference>
<name>A0A813EAP1_POLGL</name>
<organism evidence="3 4">
    <name type="scientific">Polarella glacialis</name>
    <name type="common">Dinoflagellate</name>
    <dbReference type="NCBI Taxonomy" id="89957"/>
    <lineage>
        <taxon>Eukaryota</taxon>
        <taxon>Sar</taxon>
        <taxon>Alveolata</taxon>
        <taxon>Dinophyceae</taxon>
        <taxon>Suessiales</taxon>
        <taxon>Suessiaceae</taxon>
        <taxon>Polarella</taxon>
    </lineage>
</organism>
<evidence type="ECO:0000313" key="4">
    <source>
        <dbReference type="Proteomes" id="UP000654075"/>
    </source>
</evidence>
<accession>A0A813EAP1</accession>
<evidence type="ECO:0000259" key="2">
    <source>
        <dbReference type="SMART" id="SM00228"/>
    </source>
</evidence>
<keyword evidence="4" id="KW-1185">Reference proteome</keyword>
<evidence type="ECO:0000313" key="3">
    <source>
        <dbReference type="EMBL" id="CAE8595996.1"/>
    </source>
</evidence>
<dbReference type="OrthoDB" id="420161at2759"/>
<dbReference type="InterPro" id="IPR036034">
    <property type="entry name" value="PDZ_sf"/>
</dbReference>
<dbReference type="InterPro" id="IPR001478">
    <property type="entry name" value="PDZ"/>
</dbReference>
<dbReference type="SUPFAM" id="SSF50156">
    <property type="entry name" value="PDZ domain-like"/>
    <property type="match status" value="2"/>
</dbReference>
<reference evidence="3" key="1">
    <citation type="submission" date="2021-02" db="EMBL/GenBank/DDBJ databases">
        <authorList>
            <person name="Dougan E. K."/>
            <person name="Rhodes N."/>
            <person name="Thang M."/>
            <person name="Chan C."/>
        </authorList>
    </citation>
    <scope>NUCLEOTIDE SEQUENCE</scope>
</reference>
<dbReference type="SUPFAM" id="SSF50494">
    <property type="entry name" value="Trypsin-like serine proteases"/>
    <property type="match status" value="2"/>
</dbReference>
<dbReference type="OMA" id="CNPPRHR"/>
<dbReference type="EMBL" id="CAJNNV010008271">
    <property type="protein sequence ID" value="CAE8595996.1"/>
    <property type="molecule type" value="Genomic_DNA"/>
</dbReference>
<sequence>MAVASSNPQSPSSDGSWQAVIDAAVPAIVALQVTAVRGFQDDTPGAHGGTGFVVDAKLGLLLTNRHVCTCGPERASASFVGCPATEELRVTIAYLDPVHDFAFLRFNPKDLQHTPLVEIELDPSGCRVGEEIRVVGNDSLEKLQILSGTIARVDRNAPELDGDFNDENTFYALAASGTRGGSSGSPVLNRQGRAVALNAAANCGSMQAFYLPLHRVVRALEAVRAGEKVPRGTICTAFTYISFPECLRLGVDKTFVQKTLLQGDSTQMGTFSKAHPPGGLLQVRRCIPGTLAAESLQPGDVLLEVAGQLCADFVLFDHALDSSVGGKVKLALCRGGQKVEVELPVQDLHCLIPHAFIELGLGVFHEVPYQTAQKNHVPLHGIYVATAGFVFGQAVKSDSVIVEINGNPCLDLRSFEDAIQQIPDKEYFHVAWNVPSNAKERRRCEGTAKMQRHWGTARAWDLDGQRRQWMPRQLRVGIEAPPETIVEAEPETVANGQLKRRCSSSGSRPVKKRASRGKKQGAAAALESSLCLVTFRTVQHFELDLASGGESTENDILCRRGAGVIVDAEAGLVLTDRYAVPQLLGDVEVTLGDETRSASVWFVHPVHSLVVLRVAGCHGSDGKPFGEAALFKDRTIEVGEELDFVGIDEQGRRLSQQVHVQAVRLGRFPSHWPPKWHERNLEAVVLADAPELANNGVLCSGNGQIHALYTITTVVQDQQVHRLGYGLPVHAMASLLRQLKVSQGPLTAPVVPSLEVQFQAAQLLNLRRLPAKLRPSEKWMAQLAATRGASRVSSALAFEAITSRGPCDGVALEGDLLVAIDGQVVTTVKEVEARLEAVAFASKRPLLEPVQVQLTLLRRGQELQVEVSVPMLGSDGARRVLGWHGLVLQETPRAVREIGPVPLGVHISQTMLGSPAEAFGIEGEFIVAVNGTPTPNLDSLLELRHGVETMGHCKQRHLRIESADTSGRHYLKTLEPDPLFWPTFEMRQDSKGAWSFHELE</sequence>
<feature type="domain" description="PDZ" evidence="2">
    <location>
        <begin position="882"/>
        <end position="964"/>
    </location>
</feature>
<dbReference type="Gene3D" id="2.40.10.10">
    <property type="entry name" value="Trypsin-like serine proteases"/>
    <property type="match status" value="2"/>
</dbReference>
<dbReference type="AlphaFoldDB" id="A0A813EAP1"/>
<gene>
    <name evidence="3" type="ORF">PGLA1383_LOCUS14473</name>
</gene>
<dbReference type="SMART" id="SM00228">
    <property type="entry name" value="PDZ"/>
    <property type="match status" value="2"/>
</dbReference>
<dbReference type="Pfam" id="PF13365">
    <property type="entry name" value="Trypsin_2"/>
    <property type="match status" value="1"/>
</dbReference>
<feature type="domain" description="PDZ" evidence="2">
    <location>
        <begin position="266"/>
        <end position="336"/>
    </location>
</feature>
<dbReference type="Gene3D" id="2.30.42.10">
    <property type="match status" value="3"/>
</dbReference>
<dbReference type="PANTHER" id="PTHR46366">
    <property type="entry name" value="PRO-APOPTOTIC SERINE PROTEASE NMA111"/>
    <property type="match status" value="1"/>
</dbReference>
<protein>
    <recommendedName>
        <fullName evidence="2">PDZ domain-containing protein</fullName>
    </recommendedName>
</protein>
<evidence type="ECO:0000256" key="1">
    <source>
        <dbReference type="SAM" id="MobiDB-lite"/>
    </source>
</evidence>
<dbReference type="InterPro" id="IPR043504">
    <property type="entry name" value="Peptidase_S1_PA_chymotrypsin"/>
</dbReference>
<dbReference type="Pfam" id="PF12812">
    <property type="entry name" value="PDZ_1"/>
    <property type="match status" value="1"/>
</dbReference>
<feature type="region of interest" description="Disordered" evidence="1">
    <location>
        <begin position="496"/>
        <end position="519"/>
    </location>
</feature>
<comment type="caution">
    <text evidence="3">The sequence shown here is derived from an EMBL/GenBank/DDBJ whole genome shotgun (WGS) entry which is preliminary data.</text>
</comment>
<proteinExistence type="predicted"/>